<dbReference type="InterPro" id="IPR000219">
    <property type="entry name" value="DH_dom"/>
</dbReference>
<dbReference type="InterPro" id="IPR035899">
    <property type="entry name" value="DBL_dom_sf"/>
</dbReference>
<dbReference type="GeneTree" id="ENSGT00940000154766"/>
<feature type="domain" description="DH" evidence="3">
    <location>
        <begin position="102"/>
        <end position="188"/>
    </location>
</feature>
<feature type="compositionally biased region" description="Basic and acidic residues" evidence="2">
    <location>
        <begin position="9"/>
        <end position="21"/>
    </location>
</feature>
<evidence type="ECO:0000313" key="4">
    <source>
        <dbReference type="Ensembl" id="ENSGEVP00005026055.1"/>
    </source>
</evidence>
<dbReference type="GO" id="GO:0005085">
    <property type="term" value="F:guanyl-nucleotide exchange factor activity"/>
    <property type="evidence" value="ECO:0007669"/>
    <property type="project" value="UniProtKB-KW"/>
</dbReference>
<dbReference type="PANTHER" id="PTHR22826">
    <property type="entry name" value="RHO GUANINE EXCHANGE FACTOR-RELATED"/>
    <property type="match status" value="1"/>
</dbReference>
<proteinExistence type="predicted"/>
<accession>A0A8C4YJE1</accession>
<evidence type="ECO:0000313" key="5">
    <source>
        <dbReference type="Proteomes" id="UP000694390"/>
    </source>
</evidence>
<evidence type="ECO:0000256" key="1">
    <source>
        <dbReference type="ARBA" id="ARBA00022658"/>
    </source>
</evidence>
<keyword evidence="5" id="KW-1185">Reference proteome</keyword>
<dbReference type="Pfam" id="PF00621">
    <property type="entry name" value="RhoGEF"/>
    <property type="match status" value="1"/>
</dbReference>
<reference evidence="4" key="1">
    <citation type="submission" date="2025-08" db="UniProtKB">
        <authorList>
            <consortium name="Ensembl"/>
        </authorList>
    </citation>
    <scope>IDENTIFICATION</scope>
</reference>
<name>A0A8C4YJE1_9SAUR</name>
<reference evidence="4" key="2">
    <citation type="submission" date="2025-09" db="UniProtKB">
        <authorList>
            <consortium name="Ensembl"/>
        </authorList>
    </citation>
    <scope>IDENTIFICATION</scope>
</reference>
<keyword evidence="1" id="KW-0344">Guanine-nucleotide releasing factor</keyword>
<sequence length="256" mass="28455">MLLPWPSTSHHEPCSPHREPRSPCPSLGSSRVPLPPRVPPGASSPLTCPSCPQGYMATMRGCAHVWGMLWYALACTGVHWHVLACAGDSCHLPPIPFQERRLHMYVVYCQNKPKSEHIVSEYIDSYFEELKQELGHRLQLNDLLIKPVQRIMKYQLLLKASPRLSLPPLAWQKAVEVMCFVPKRCNDMMNVGRLQGFEVGVGGGLSSELWALGSLGGAPINHLPPMRRPCAGAAFAPGGWRRLCYQPAMPPHRGTQ</sequence>
<dbReference type="Gene3D" id="1.20.900.10">
    <property type="entry name" value="Dbl homology (DH) domain"/>
    <property type="match status" value="1"/>
</dbReference>
<feature type="region of interest" description="Disordered" evidence="2">
    <location>
        <begin position="1"/>
        <end position="29"/>
    </location>
</feature>
<dbReference type="Ensembl" id="ENSGEVT00005027405.1">
    <property type="protein sequence ID" value="ENSGEVP00005026055.1"/>
    <property type="gene ID" value="ENSGEVG00005018469.1"/>
</dbReference>
<dbReference type="InterPro" id="IPR051336">
    <property type="entry name" value="RhoGEF_Guanine_NuclExch_SF"/>
</dbReference>
<dbReference type="Proteomes" id="UP000694390">
    <property type="component" value="Unassembled WGS sequence"/>
</dbReference>
<dbReference type="GO" id="GO:0019898">
    <property type="term" value="C:extrinsic component of membrane"/>
    <property type="evidence" value="ECO:0007669"/>
    <property type="project" value="TreeGrafter"/>
</dbReference>
<dbReference type="GO" id="GO:0005737">
    <property type="term" value="C:cytoplasm"/>
    <property type="evidence" value="ECO:0007669"/>
    <property type="project" value="TreeGrafter"/>
</dbReference>
<protein>
    <recommendedName>
        <fullName evidence="3">DH domain-containing protein</fullName>
    </recommendedName>
</protein>
<organism evidence="4 5">
    <name type="scientific">Gopherus evgoodei</name>
    <name type="common">Goodes thornscrub tortoise</name>
    <dbReference type="NCBI Taxonomy" id="1825980"/>
    <lineage>
        <taxon>Eukaryota</taxon>
        <taxon>Metazoa</taxon>
        <taxon>Chordata</taxon>
        <taxon>Craniata</taxon>
        <taxon>Vertebrata</taxon>
        <taxon>Euteleostomi</taxon>
        <taxon>Archelosauria</taxon>
        <taxon>Testudinata</taxon>
        <taxon>Testudines</taxon>
        <taxon>Cryptodira</taxon>
        <taxon>Durocryptodira</taxon>
        <taxon>Testudinoidea</taxon>
        <taxon>Testudinidae</taxon>
        <taxon>Gopherus</taxon>
    </lineage>
</organism>
<dbReference type="AlphaFoldDB" id="A0A8C4YJE1"/>
<dbReference type="PROSITE" id="PS50010">
    <property type="entry name" value="DH_2"/>
    <property type="match status" value="1"/>
</dbReference>
<dbReference type="SUPFAM" id="SSF48065">
    <property type="entry name" value="DBL homology domain (DH-domain)"/>
    <property type="match status" value="1"/>
</dbReference>
<evidence type="ECO:0000259" key="3">
    <source>
        <dbReference type="PROSITE" id="PS50010"/>
    </source>
</evidence>
<dbReference type="GO" id="GO:0007411">
    <property type="term" value="P:axon guidance"/>
    <property type="evidence" value="ECO:0007669"/>
    <property type="project" value="TreeGrafter"/>
</dbReference>
<evidence type="ECO:0000256" key="2">
    <source>
        <dbReference type="SAM" id="MobiDB-lite"/>
    </source>
</evidence>
<dbReference type="PANTHER" id="PTHR22826:SF106">
    <property type="entry name" value="TRIO, ISOFORM A"/>
    <property type="match status" value="1"/>
</dbReference>